<proteinExistence type="predicted"/>
<gene>
    <name evidence="2" type="ORF">HUV05_24150</name>
</gene>
<evidence type="ECO:0000313" key="3">
    <source>
        <dbReference type="Proteomes" id="UP000524321"/>
    </source>
</evidence>
<dbReference type="InterPro" id="IPR012910">
    <property type="entry name" value="Plug_dom"/>
</dbReference>
<reference evidence="2 3" key="1">
    <citation type="submission" date="2020-04" db="EMBL/GenBank/DDBJ databases">
        <authorList>
            <person name="Pieper L."/>
        </authorList>
    </citation>
    <scope>NUCLEOTIDE SEQUENCE [LARGE SCALE GENOMIC DNA]</scope>
    <source>
        <strain evidence="2 3">B33</strain>
    </source>
</reference>
<reference evidence="2 3" key="2">
    <citation type="submission" date="2020-07" db="EMBL/GenBank/DDBJ databases">
        <title>Bacterial metabolism rescues the inhibition of intestinal drug absorption by food and drug additives.</title>
        <authorList>
            <person name="Zou L."/>
            <person name="Spanogiannopoulos P."/>
            <person name="Chien H.-C."/>
            <person name="Pieper L.M."/>
            <person name="Cai W."/>
            <person name="Khuri N."/>
            <person name="Pottel J."/>
            <person name="Vora B."/>
            <person name="Ni Z."/>
            <person name="Tsakalozou E."/>
            <person name="Zhang W."/>
            <person name="Shoichet B.K."/>
            <person name="Giacomini K.M."/>
            <person name="Turnbaugh P.J."/>
        </authorList>
    </citation>
    <scope>NUCLEOTIDE SEQUENCE [LARGE SCALE GENOMIC DNA]</scope>
    <source>
        <strain evidence="2 3">B33</strain>
    </source>
</reference>
<accession>A0A7Y6PIN2</accession>
<feature type="non-terminal residue" evidence="2">
    <location>
        <position position="106"/>
    </location>
</feature>
<evidence type="ECO:0000313" key="2">
    <source>
        <dbReference type="EMBL" id="NVB76532.1"/>
    </source>
</evidence>
<comment type="caution">
    <text evidence="2">The sequence shown here is derived from an EMBL/GenBank/DDBJ whole genome shotgun (WGS) entry which is preliminary data.</text>
</comment>
<dbReference type="Pfam" id="PF07715">
    <property type="entry name" value="Plug"/>
    <property type="match status" value="1"/>
</dbReference>
<dbReference type="RefSeq" id="WP_176350957.1">
    <property type="nucleotide sequence ID" value="NZ_JABWDJ010000575.1"/>
</dbReference>
<dbReference type="Proteomes" id="UP000524321">
    <property type="component" value="Unassembled WGS sequence"/>
</dbReference>
<dbReference type="SUPFAM" id="SSF56935">
    <property type="entry name" value="Porins"/>
    <property type="match status" value="1"/>
</dbReference>
<protein>
    <submittedName>
        <fullName evidence="2">TonB-dependent receptor plug domain-containing protein</fullName>
    </submittedName>
</protein>
<keyword evidence="2" id="KW-0675">Receptor</keyword>
<evidence type="ECO:0000259" key="1">
    <source>
        <dbReference type="Pfam" id="PF07715"/>
    </source>
</evidence>
<dbReference type="Gene3D" id="2.170.130.10">
    <property type="entry name" value="TonB-dependent receptor, plug domain"/>
    <property type="match status" value="1"/>
</dbReference>
<dbReference type="InterPro" id="IPR037066">
    <property type="entry name" value="Plug_dom_sf"/>
</dbReference>
<organism evidence="2 3">
    <name type="scientific">Phocaeicola vulgatus</name>
    <name type="common">Bacteroides vulgatus</name>
    <dbReference type="NCBI Taxonomy" id="821"/>
    <lineage>
        <taxon>Bacteria</taxon>
        <taxon>Pseudomonadati</taxon>
        <taxon>Bacteroidota</taxon>
        <taxon>Bacteroidia</taxon>
        <taxon>Bacteroidales</taxon>
        <taxon>Bacteroidaceae</taxon>
        <taxon>Phocaeicola</taxon>
    </lineage>
</organism>
<dbReference type="EMBL" id="JABWDJ010000575">
    <property type="protein sequence ID" value="NVB76532.1"/>
    <property type="molecule type" value="Genomic_DNA"/>
</dbReference>
<dbReference type="AlphaFoldDB" id="A0A7Y6PIN2"/>
<feature type="non-terminal residue" evidence="2">
    <location>
        <position position="1"/>
    </location>
</feature>
<sequence>LISYIGFQSLEVKVGNRTSLSLVLKEDHQLLDEVVVIGYGTMEKRAVTSSITSISSKDLVTGLGGSTIATALKGKISGMNVSETSSPNASASFQLRGVASINASSS</sequence>
<feature type="domain" description="TonB-dependent receptor plug" evidence="1">
    <location>
        <begin position="44"/>
        <end position="100"/>
    </location>
</feature>
<name>A0A7Y6PIN2_PHOVU</name>